<comment type="caution">
    <text evidence="1">The sequence shown here is derived from an EMBL/GenBank/DDBJ whole genome shotgun (WGS) entry which is preliminary data.</text>
</comment>
<dbReference type="AlphaFoldDB" id="A0A7W8D7X5"/>
<proteinExistence type="predicted"/>
<name>A0A7W8D7X5_9GAMM</name>
<dbReference type="RefSeq" id="WP_183960955.1">
    <property type="nucleotide sequence ID" value="NZ_JACHHP010000003.1"/>
</dbReference>
<accession>A0A7W8D7X5</accession>
<protein>
    <submittedName>
        <fullName evidence="1">Uncharacterized protein</fullName>
    </submittedName>
</protein>
<dbReference type="EMBL" id="JACHHP010000003">
    <property type="protein sequence ID" value="MBB5208425.1"/>
    <property type="molecule type" value="Genomic_DNA"/>
</dbReference>
<evidence type="ECO:0000313" key="2">
    <source>
        <dbReference type="Proteomes" id="UP000521199"/>
    </source>
</evidence>
<dbReference type="Proteomes" id="UP000521199">
    <property type="component" value="Unassembled WGS sequence"/>
</dbReference>
<reference evidence="1 2" key="1">
    <citation type="submission" date="2020-08" db="EMBL/GenBank/DDBJ databases">
        <title>Genomic Encyclopedia of Type Strains, Phase IV (KMG-IV): sequencing the most valuable type-strain genomes for metagenomic binning, comparative biology and taxonomic classification.</title>
        <authorList>
            <person name="Goeker M."/>
        </authorList>
    </citation>
    <scope>NUCLEOTIDE SEQUENCE [LARGE SCALE GENOMIC DNA]</scope>
    <source>
        <strain evidence="1 2">DSM 24163</strain>
    </source>
</reference>
<evidence type="ECO:0000313" key="1">
    <source>
        <dbReference type="EMBL" id="MBB5208425.1"/>
    </source>
</evidence>
<organism evidence="1 2">
    <name type="scientific">Chiayiivirga flava</name>
    <dbReference type="NCBI Taxonomy" id="659595"/>
    <lineage>
        <taxon>Bacteria</taxon>
        <taxon>Pseudomonadati</taxon>
        <taxon>Pseudomonadota</taxon>
        <taxon>Gammaproteobacteria</taxon>
        <taxon>Lysobacterales</taxon>
        <taxon>Lysobacteraceae</taxon>
        <taxon>Chiayiivirga</taxon>
    </lineage>
</organism>
<keyword evidence="2" id="KW-1185">Reference proteome</keyword>
<sequence length="196" mass="21008">MLKVLFHRLFGSDDTSTGSGPTITVVEGFPPERLVIPHDDHHGKLVGHSADGNGFFITTPYVADPDPAKAREFVALYRFAPDGDLIDAQIDAIGSRLEILGAARAGALPGNAAGPNPASQAVIDRHLAALGPVRLEDIVAKPFAIERHGLQFGLIPESADDYADFDDDEEIELSSVILMPGNYMAFTPPWTGDYDT</sequence>
<gene>
    <name evidence="1" type="ORF">HNQ52_001967</name>
</gene>